<dbReference type="Proteomes" id="UP000029665">
    <property type="component" value="Unassembled WGS sequence"/>
</dbReference>
<evidence type="ECO:0000256" key="1">
    <source>
        <dbReference type="ARBA" id="ARBA00022884"/>
    </source>
</evidence>
<dbReference type="InterPro" id="IPR050951">
    <property type="entry name" value="Retrovirus_Pol_polyprotein"/>
</dbReference>
<dbReference type="GO" id="GO:0003723">
    <property type="term" value="F:RNA binding"/>
    <property type="evidence" value="ECO:0007669"/>
    <property type="project" value="UniProtKB-KW"/>
</dbReference>
<evidence type="ECO:0000313" key="3">
    <source>
        <dbReference type="EMBL" id="CDO69553.1"/>
    </source>
</evidence>
<dbReference type="InterPro" id="IPR001584">
    <property type="entry name" value="Integrase_cat-core"/>
</dbReference>
<name>A0A060SAY4_PYCCI</name>
<keyword evidence="4" id="KW-1185">Reference proteome</keyword>
<dbReference type="EMBL" id="CCBP010000048">
    <property type="protein sequence ID" value="CDO69553.1"/>
    <property type="molecule type" value="Genomic_DNA"/>
</dbReference>
<dbReference type="InterPro" id="IPR036397">
    <property type="entry name" value="RNaseH_sf"/>
</dbReference>
<proteinExistence type="predicted"/>
<comment type="caution">
    <text evidence="3">The sequence shown here is derived from an EMBL/GenBank/DDBJ whole genome shotgun (WGS) entry which is preliminary data.</text>
</comment>
<organism evidence="3 4">
    <name type="scientific">Pycnoporus cinnabarinus</name>
    <name type="common">Cinnabar-red polypore</name>
    <name type="synonym">Trametes cinnabarina</name>
    <dbReference type="NCBI Taxonomy" id="5643"/>
    <lineage>
        <taxon>Eukaryota</taxon>
        <taxon>Fungi</taxon>
        <taxon>Dikarya</taxon>
        <taxon>Basidiomycota</taxon>
        <taxon>Agaricomycotina</taxon>
        <taxon>Agaricomycetes</taxon>
        <taxon>Polyporales</taxon>
        <taxon>Polyporaceae</taxon>
        <taxon>Trametes</taxon>
    </lineage>
</organism>
<protein>
    <recommendedName>
        <fullName evidence="2">Integrase catalytic domain-containing protein</fullName>
    </recommendedName>
</protein>
<keyword evidence="1" id="KW-0694">RNA-binding</keyword>
<dbReference type="InterPro" id="IPR012337">
    <property type="entry name" value="RNaseH-like_sf"/>
</dbReference>
<evidence type="ECO:0000313" key="4">
    <source>
        <dbReference type="Proteomes" id="UP000029665"/>
    </source>
</evidence>
<dbReference type="PANTHER" id="PTHR37984">
    <property type="entry name" value="PROTEIN CBG26694"/>
    <property type="match status" value="1"/>
</dbReference>
<dbReference type="AlphaFoldDB" id="A0A060SAY4"/>
<feature type="domain" description="Integrase catalytic" evidence="2">
    <location>
        <begin position="1"/>
        <end position="150"/>
    </location>
</feature>
<dbReference type="Gene3D" id="3.30.420.10">
    <property type="entry name" value="Ribonuclease H-like superfamily/Ribonuclease H"/>
    <property type="match status" value="1"/>
</dbReference>
<dbReference type="HOGENOM" id="CLU_000384_6_7_1"/>
<dbReference type="SUPFAM" id="SSF53098">
    <property type="entry name" value="Ribonuclease H-like"/>
    <property type="match status" value="1"/>
</dbReference>
<accession>A0A060SAY4</accession>
<sequence>MDLIKQLPSPGGYTAILIVMDRLTKQAIFIPTHDTLTASELADLFVLHVFSKHRVLAHVTSDWGSEFVSHFFCSLGKALDMRLHFTSGYHPEGNGQTERVNQTLKQYLRIYCNYQQDNWARLLPLAEFAYNDAPNVTTGISPFFANKGYHPRLTVHLEHDLTST</sequence>
<dbReference type="STRING" id="5643.A0A060SAY4"/>
<gene>
    <name evidence="3" type="ORF">BN946_scf185038.g4</name>
</gene>
<dbReference type="GO" id="GO:0015074">
    <property type="term" value="P:DNA integration"/>
    <property type="evidence" value="ECO:0007669"/>
    <property type="project" value="InterPro"/>
</dbReference>
<dbReference type="PANTHER" id="PTHR37984:SF5">
    <property type="entry name" value="PROTEIN NYNRIN-LIKE"/>
    <property type="match status" value="1"/>
</dbReference>
<dbReference type="PROSITE" id="PS50994">
    <property type="entry name" value="INTEGRASE"/>
    <property type="match status" value="1"/>
</dbReference>
<evidence type="ECO:0000259" key="2">
    <source>
        <dbReference type="PROSITE" id="PS50994"/>
    </source>
</evidence>
<reference evidence="3" key="1">
    <citation type="submission" date="2014-01" db="EMBL/GenBank/DDBJ databases">
        <title>The genome of the white-rot fungus Pycnoporus cinnabarinus: a basidiomycete model with a versatile arsenal for lignocellulosic biomass breakdown.</title>
        <authorList>
            <person name="Levasseur A."/>
            <person name="Lomascolo A."/>
            <person name="Ruiz-Duenas F.J."/>
            <person name="Uzan E."/>
            <person name="Piumi F."/>
            <person name="Kues U."/>
            <person name="Ram A.F.J."/>
            <person name="Murat C."/>
            <person name="Haon M."/>
            <person name="Benoit I."/>
            <person name="Arfi Y."/>
            <person name="Chevret D."/>
            <person name="Drula E."/>
            <person name="Kwon M.J."/>
            <person name="Gouret P."/>
            <person name="Lesage-Meessen L."/>
            <person name="Lombard V."/>
            <person name="Mariette J."/>
            <person name="Noirot C."/>
            <person name="Park J."/>
            <person name="Patyshakuliyeva A."/>
            <person name="Wieneger R.A.B."/>
            <person name="Wosten H.A.B."/>
            <person name="Martin F."/>
            <person name="Coutinho P.M."/>
            <person name="de Vries R."/>
            <person name="Martinez A.T."/>
            <person name="Klopp C."/>
            <person name="Pontarotti P."/>
            <person name="Henrissat B."/>
            <person name="Record E."/>
        </authorList>
    </citation>
    <scope>NUCLEOTIDE SEQUENCE [LARGE SCALE GENOMIC DNA]</scope>
    <source>
        <strain evidence="3">BRFM137</strain>
    </source>
</reference>
<dbReference type="GO" id="GO:0005634">
    <property type="term" value="C:nucleus"/>
    <property type="evidence" value="ECO:0007669"/>
    <property type="project" value="UniProtKB-ARBA"/>
</dbReference>
<dbReference type="OrthoDB" id="3253957at2759"/>
<dbReference type="OMA" id="AQIFMDQ"/>